<feature type="transmembrane region" description="Helical" evidence="1">
    <location>
        <begin position="12"/>
        <end position="32"/>
    </location>
</feature>
<comment type="caution">
    <text evidence="2">The sequence shown here is derived from an EMBL/GenBank/DDBJ whole genome shotgun (WGS) entry which is preliminary data.</text>
</comment>
<evidence type="ECO:0000313" key="2">
    <source>
        <dbReference type="EMBL" id="GIY69780.1"/>
    </source>
</evidence>
<keyword evidence="1" id="KW-0472">Membrane</keyword>
<dbReference type="Proteomes" id="UP001054945">
    <property type="component" value="Unassembled WGS sequence"/>
</dbReference>
<sequence length="172" mass="20577">MEPNGSDQQSFSWVWSKGGVILLINVMMEYYFNIQHRPWYQPIRKSYGREFPVNGTIQRFQLRSFCVRGGQGLRFHRCRFETGHINSVAKNFNIQEKDSKQISMYKIAGKCIRTGYRIGRKTRNTEEIKKALYLHNKWATSNIYTRLEQRLASDWRFIFEHVRCFTRNCMSD</sequence>
<keyword evidence="1" id="KW-1133">Transmembrane helix</keyword>
<evidence type="ECO:0000256" key="1">
    <source>
        <dbReference type="SAM" id="Phobius"/>
    </source>
</evidence>
<evidence type="ECO:0000313" key="3">
    <source>
        <dbReference type="Proteomes" id="UP001054945"/>
    </source>
</evidence>
<dbReference type="AlphaFoldDB" id="A0AAV4VK07"/>
<dbReference type="EMBL" id="BPLR01014584">
    <property type="protein sequence ID" value="GIY69780.1"/>
    <property type="molecule type" value="Genomic_DNA"/>
</dbReference>
<gene>
    <name evidence="2" type="ORF">CEXT_243731</name>
</gene>
<accession>A0AAV4VK07</accession>
<reference evidence="2 3" key="1">
    <citation type="submission" date="2021-06" db="EMBL/GenBank/DDBJ databases">
        <title>Caerostris extrusa draft genome.</title>
        <authorList>
            <person name="Kono N."/>
            <person name="Arakawa K."/>
        </authorList>
    </citation>
    <scope>NUCLEOTIDE SEQUENCE [LARGE SCALE GENOMIC DNA]</scope>
</reference>
<protein>
    <submittedName>
        <fullName evidence="2">Uncharacterized protein</fullName>
    </submittedName>
</protein>
<name>A0AAV4VK07_CAEEX</name>
<keyword evidence="1" id="KW-0812">Transmembrane</keyword>
<proteinExistence type="predicted"/>
<organism evidence="2 3">
    <name type="scientific">Caerostris extrusa</name>
    <name type="common">Bark spider</name>
    <name type="synonym">Caerostris bankana</name>
    <dbReference type="NCBI Taxonomy" id="172846"/>
    <lineage>
        <taxon>Eukaryota</taxon>
        <taxon>Metazoa</taxon>
        <taxon>Ecdysozoa</taxon>
        <taxon>Arthropoda</taxon>
        <taxon>Chelicerata</taxon>
        <taxon>Arachnida</taxon>
        <taxon>Araneae</taxon>
        <taxon>Araneomorphae</taxon>
        <taxon>Entelegynae</taxon>
        <taxon>Araneoidea</taxon>
        <taxon>Araneidae</taxon>
        <taxon>Caerostris</taxon>
    </lineage>
</organism>
<keyword evidence="3" id="KW-1185">Reference proteome</keyword>